<keyword evidence="3" id="KW-1185">Reference proteome</keyword>
<organism evidence="2 3">
    <name type="scientific">Aeribacillus phage AP45</name>
    <dbReference type="NCBI Taxonomy" id="1913112"/>
    <lineage>
        <taxon>Viruses</taxon>
        <taxon>Duplodnaviria</taxon>
        <taxon>Heunggongvirae</taxon>
        <taxon>Uroviricota</taxon>
        <taxon>Caudoviricetes</taxon>
        <taxon>Kamchatkavirus</taxon>
        <taxon>Kamchatkavirus AP45</taxon>
    </lineage>
</organism>
<keyword evidence="1" id="KW-0812">Transmembrane</keyword>
<keyword evidence="1" id="KW-0472">Membrane</keyword>
<proteinExistence type="predicted"/>
<evidence type="ECO:0000313" key="2">
    <source>
        <dbReference type="EMBL" id="APC46515.1"/>
    </source>
</evidence>
<dbReference type="Proteomes" id="UP000224836">
    <property type="component" value="Segment"/>
</dbReference>
<dbReference type="RefSeq" id="YP_009831979.1">
    <property type="nucleotide sequence ID" value="NC_048651.1"/>
</dbReference>
<evidence type="ECO:0000256" key="1">
    <source>
        <dbReference type="SAM" id="Phobius"/>
    </source>
</evidence>
<reference evidence="3" key="1">
    <citation type="submission" date="2016-10" db="EMBL/GenBank/DDBJ databases">
        <authorList>
            <person name="de Groot N.N."/>
        </authorList>
    </citation>
    <scope>NUCLEOTIDE SEQUENCE [LARGE SCALE GENOMIC DNA]</scope>
</reference>
<feature type="transmembrane region" description="Helical" evidence="1">
    <location>
        <begin position="34"/>
        <end position="54"/>
    </location>
</feature>
<dbReference type="KEGG" id="vg:55601670"/>
<name>A0A1L2JY75_9CAUD</name>
<sequence length="86" mass="9309">MEAILSIEFTAYVALAVLLYAIRQATNLSNRYIPIVAVVLGVAFSIFEASAFSFEVLVNGLKYALYGIGSVAAIKYALEKVEGEDK</sequence>
<keyword evidence="1" id="KW-1133">Transmembrane helix</keyword>
<evidence type="ECO:0000313" key="3">
    <source>
        <dbReference type="Proteomes" id="UP000224836"/>
    </source>
</evidence>
<accession>A0A1L2JY75</accession>
<dbReference type="GeneID" id="55601670"/>
<dbReference type="EMBL" id="KX965989">
    <property type="protein sequence ID" value="APC46515.1"/>
    <property type="molecule type" value="Genomic_DNA"/>
</dbReference>
<feature type="transmembrane region" description="Helical" evidence="1">
    <location>
        <begin position="6"/>
        <end position="22"/>
    </location>
</feature>
<protein>
    <submittedName>
        <fullName evidence="2">Holin</fullName>
    </submittedName>
</protein>